<organism evidence="7 8">
    <name type="scientific">Talaromyces proteolyticus</name>
    <dbReference type="NCBI Taxonomy" id="1131652"/>
    <lineage>
        <taxon>Eukaryota</taxon>
        <taxon>Fungi</taxon>
        <taxon>Dikarya</taxon>
        <taxon>Ascomycota</taxon>
        <taxon>Pezizomycotina</taxon>
        <taxon>Eurotiomycetes</taxon>
        <taxon>Eurotiomycetidae</taxon>
        <taxon>Eurotiales</taxon>
        <taxon>Trichocomaceae</taxon>
        <taxon>Talaromyces</taxon>
        <taxon>Talaromyces sect. Bacilispori</taxon>
    </lineage>
</organism>
<feature type="non-terminal residue" evidence="7">
    <location>
        <position position="1"/>
    </location>
</feature>
<feature type="transmembrane region" description="Helical" evidence="5">
    <location>
        <begin position="95"/>
        <end position="117"/>
    </location>
</feature>
<dbReference type="Gene3D" id="1.20.1070.10">
    <property type="entry name" value="Rhodopsin 7-helix transmembrane proteins"/>
    <property type="match status" value="1"/>
</dbReference>
<dbReference type="AlphaFoldDB" id="A0AAD4Q1C1"/>
<sequence length="374" mass="42175">IDPLPDYHRNGLIAVSTFALLSLVATLGMLLFMTCRLVFWRRFSTAYPGYNQYVILIYNLLIADLIQACAFSLNLYWVSNNKIDSPSAACFMQGLFIQLGDPGSGLFALAIAAHTFMQAVFGRQIEYRWFISGILSIWGFMIIMCIIPIASHLKAPHPVFAPTGAWCWINTGYEKDRLWTHYFWIFVAEFGTLVLYGIMYFELRRRIAASPAHQSQKRLIRIVNMMVMYPIAYVVLSLPLAVGRMSTAQGHTPSVRYFCVAGSMITCSGLCDVVMYTFTRRALAVEPENRTNRSDNLNPFHHQDYRSNHIATVVAMTARKDNDGISIDHHESCESIIGLKDARESTDAIKLSDLYQKTTIEVTSEPAYPSAASE</sequence>
<dbReference type="SUPFAM" id="SSF81321">
    <property type="entry name" value="Family A G protein-coupled receptor-like"/>
    <property type="match status" value="1"/>
</dbReference>
<evidence type="ECO:0000313" key="8">
    <source>
        <dbReference type="Proteomes" id="UP001201262"/>
    </source>
</evidence>
<evidence type="ECO:0000256" key="2">
    <source>
        <dbReference type="ARBA" id="ARBA00022692"/>
    </source>
</evidence>
<dbReference type="PANTHER" id="PTHR23112">
    <property type="entry name" value="G PROTEIN-COUPLED RECEPTOR 157-RELATED"/>
    <property type="match status" value="1"/>
</dbReference>
<dbReference type="GO" id="GO:0004930">
    <property type="term" value="F:G protein-coupled receptor activity"/>
    <property type="evidence" value="ECO:0007669"/>
    <property type="project" value="TreeGrafter"/>
</dbReference>
<protein>
    <submittedName>
        <fullName evidence="7">G protein-coupled glucose receptor regulating Gpa2-domain-containing protein</fullName>
    </submittedName>
</protein>
<keyword evidence="3 5" id="KW-1133">Transmembrane helix</keyword>
<evidence type="ECO:0000256" key="4">
    <source>
        <dbReference type="ARBA" id="ARBA00023136"/>
    </source>
</evidence>
<feature type="transmembrane region" description="Helical" evidence="5">
    <location>
        <begin position="129"/>
        <end position="150"/>
    </location>
</feature>
<feature type="non-terminal residue" evidence="7">
    <location>
        <position position="374"/>
    </location>
</feature>
<name>A0AAD4Q1C1_9EURO</name>
<keyword evidence="7" id="KW-0675">Receptor</keyword>
<gene>
    <name evidence="7" type="ORF">BGW36DRAFT_279455</name>
</gene>
<evidence type="ECO:0000313" key="7">
    <source>
        <dbReference type="EMBL" id="KAH8698340.1"/>
    </source>
</evidence>
<evidence type="ECO:0000256" key="5">
    <source>
        <dbReference type="SAM" id="Phobius"/>
    </source>
</evidence>
<evidence type="ECO:0000256" key="3">
    <source>
        <dbReference type="ARBA" id="ARBA00022989"/>
    </source>
</evidence>
<dbReference type="PANTHER" id="PTHR23112:SF37">
    <property type="entry name" value="G PROTEIN-COUPLED RECEPTOR GPR1"/>
    <property type="match status" value="1"/>
</dbReference>
<feature type="domain" description="G protein-coupled receptor GPR1/2/3 C-terminal" evidence="6">
    <location>
        <begin position="214"/>
        <end position="282"/>
    </location>
</feature>
<accession>A0AAD4Q1C1</accession>
<feature type="transmembrane region" description="Helical" evidence="5">
    <location>
        <begin position="254"/>
        <end position="278"/>
    </location>
</feature>
<dbReference type="GO" id="GO:0005886">
    <property type="term" value="C:plasma membrane"/>
    <property type="evidence" value="ECO:0007669"/>
    <property type="project" value="TreeGrafter"/>
</dbReference>
<comment type="caution">
    <text evidence="7">The sequence shown here is derived from an EMBL/GenBank/DDBJ whole genome shotgun (WGS) entry which is preliminary data.</text>
</comment>
<dbReference type="Proteomes" id="UP001201262">
    <property type="component" value="Unassembled WGS sequence"/>
</dbReference>
<evidence type="ECO:0000256" key="1">
    <source>
        <dbReference type="ARBA" id="ARBA00004141"/>
    </source>
</evidence>
<dbReference type="GeneID" id="70240495"/>
<feature type="transmembrane region" description="Helical" evidence="5">
    <location>
        <begin position="53"/>
        <end position="75"/>
    </location>
</feature>
<keyword evidence="8" id="KW-1185">Reference proteome</keyword>
<proteinExistence type="predicted"/>
<dbReference type="EMBL" id="JAJTJA010000005">
    <property type="protein sequence ID" value="KAH8698340.1"/>
    <property type="molecule type" value="Genomic_DNA"/>
</dbReference>
<dbReference type="RefSeq" id="XP_046072804.1">
    <property type="nucleotide sequence ID" value="XM_046210208.1"/>
</dbReference>
<comment type="subcellular location">
    <subcellularLocation>
        <location evidence="1">Membrane</location>
        <topology evidence="1">Multi-pass membrane protein</topology>
    </subcellularLocation>
</comment>
<keyword evidence="2 5" id="KW-0812">Transmembrane</keyword>
<dbReference type="InterPro" id="IPR022596">
    <property type="entry name" value="GPR1/2/3_C"/>
</dbReference>
<feature type="transmembrane region" description="Helical" evidence="5">
    <location>
        <begin position="182"/>
        <end position="201"/>
    </location>
</feature>
<feature type="transmembrane region" description="Helical" evidence="5">
    <location>
        <begin position="12"/>
        <end position="32"/>
    </location>
</feature>
<feature type="transmembrane region" description="Helical" evidence="5">
    <location>
        <begin position="222"/>
        <end position="242"/>
    </location>
</feature>
<evidence type="ECO:0000259" key="6">
    <source>
        <dbReference type="Pfam" id="PF11970"/>
    </source>
</evidence>
<dbReference type="GO" id="GO:0007189">
    <property type="term" value="P:adenylate cyclase-activating G protein-coupled receptor signaling pathway"/>
    <property type="evidence" value="ECO:0007669"/>
    <property type="project" value="TreeGrafter"/>
</dbReference>
<keyword evidence="4 5" id="KW-0472">Membrane</keyword>
<dbReference type="Pfam" id="PF11970">
    <property type="entry name" value="GPR_Gpa2_C"/>
    <property type="match status" value="1"/>
</dbReference>
<reference evidence="7" key="1">
    <citation type="submission" date="2021-12" db="EMBL/GenBank/DDBJ databases">
        <title>Convergent genome expansion in fungi linked to evolution of root-endophyte symbiosis.</title>
        <authorList>
            <consortium name="DOE Joint Genome Institute"/>
            <person name="Ke Y.-H."/>
            <person name="Bonito G."/>
            <person name="Liao H.-L."/>
            <person name="Looney B."/>
            <person name="Rojas-Flechas A."/>
            <person name="Nash J."/>
            <person name="Hameed K."/>
            <person name="Schadt C."/>
            <person name="Martin F."/>
            <person name="Crous P.W."/>
            <person name="Miettinen O."/>
            <person name="Magnuson J.K."/>
            <person name="Labbe J."/>
            <person name="Jacobson D."/>
            <person name="Doktycz M.J."/>
            <person name="Veneault-Fourrey C."/>
            <person name="Kuo A."/>
            <person name="Mondo S."/>
            <person name="Calhoun S."/>
            <person name="Riley R."/>
            <person name="Ohm R."/>
            <person name="LaButti K."/>
            <person name="Andreopoulos B."/>
            <person name="Pangilinan J."/>
            <person name="Nolan M."/>
            <person name="Tritt A."/>
            <person name="Clum A."/>
            <person name="Lipzen A."/>
            <person name="Daum C."/>
            <person name="Barry K."/>
            <person name="Grigoriev I.V."/>
            <person name="Vilgalys R."/>
        </authorList>
    </citation>
    <scope>NUCLEOTIDE SEQUENCE</scope>
    <source>
        <strain evidence="7">PMI_201</strain>
    </source>
</reference>